<dbReference type="AlphaFoldDB" id="A0A0E9ND37"/>
<evidence type="ECO:0000313" key="3">
    <source>
        <dbReference type="Proteomes" id="UP000033140"/>
    </source>
</evidence>
<reference evidence="2 3" key="2">
    <citation type="journal article" date="2014" name="J. Gen. Appl. Microbiol.">
        <title>The early diverging ascomycetous budding yeast Saitoella complicata has three histone deacetylases belonging to the Clr6, Hos2, and Rpd3 lineages.</title>
        <authorList>
            <person name="Nishida H."/>
            <person name="Matsumoto T."/>
            <person name="Kondo S."/>
            <person name="Hamamoto M."/>
            <person name="Yoshikawa H."/>
        </authorList>
    </citation>
    <scope>NUCLEOTIDE SEQUENCE [LARGE SCALE GENOMIC DNA]</scope>
    <source>
        <strain evidence="2 3">NRRL Y-17804</strain>
    </source>
</reference>
<organism evidence="2 3">
    <name type="scientific">Saitoella complicata (strain BCRC 22490 / CBS 7301 / JCM 7358 / NBRC 10748 / NRRL Y-17804)</name>
    <dbReference type="NCBI Taxonomy" id="698492"/>
    <lineage>
        <taxon>Eukaryota</taxon>
        <taxon>Fungi</taxon>
        <taxon>Dikarya</taxon>
        <taxon>Ascomycota</taxon>
        <taxon>Taphrinomycotina</taxon>
        <taxon>Taphrinomycotina incertae sedis</taxon>
        <taxon>Saitoella</taxon>
    </lineage>
</organism>
<reference evidence="2 3" key="3">
    <citation type="journal article" date="2015" name="Genome Announc.">
        <title>Draft Genome Sequence of the Archiascomycetous Yeast Saitoella complicata.</title>
        <authorList>
            <person name="Yamauchi K."/>
            <person name="Kondo S."/>
            <person name="Hamamoto M."/>
            <person name="Takahashi Y."/>
            <person name="Ogura Y."/>
            <person name="Hayashi T."/>
            <person name="Nishida H."/>
        </authorList>
    </citation>
    <scope>NUCLEOTIDE SEQUENCE [LARGE SCALE GENOMIC DNA]</scope>
    <source>
        <strain evidence="2 3">NRRL Y-17804</strain>
    </source>
</reference>
<sequence>MRNGDNPILHRHSYRYAHGHTRATLELVNRTVEDNNEAAEQRSLFATKQPTQSIHTNSSSNDTARAGEHIHRTFILRRAPT</sequence>
<evidence type="ECO:0000256" key="1">
    <source>
        <dbReference type="SAM" id="MobiDB-lite"/>
    </source>
</evidence>
<evidence type="ECO:0000313" key="2">
    <source>
        <dbReference type="EMBL" id="GAO47718.1"/>
    </source>
</evidence>
<reference evidence="2 3" key="1">
    <citation type="journal article" date="2011" name="J. Gen. Appl. Microbiol.">
        <title>Draft genome sequencing of the enigmatic yeast Saitoella complicata.</title>
        <authorList>
            <person name="Nishida H."/>
            <person name="Hamamoto M."/>
            <person name="Sugiyama J."/>
        </authorList>
    </citation>
    <scope>NUCLEOTIDE SEQUENCE [LARGE SCALE GENOMIC DNA]</scope>
    <source>
        <strain evidence="2 3">NRRL Y-17804</strain>
    </source>
</reference>
<feature type="region of interest" description="Disordered" evidence="1">
    <location>
        <begin position="36"/>
        <end position="81"/>
    </location>
</feature>
<accession>A0A0E9ND37</accession>
<gene>
    <name evidence="2" type="ORF">G7K_1917-t1</name>
</gene>
<feature type="compositionally biased region" description="Basic residues" evidence="1">
    <location>
        <begin position="72"/>
        <end position="81"/>
    </location>
</feature>
<comment type="caution">
    <text evidence="2">The sequence shown here is derived from an EMBL/GenBank/DDBJ whole genome shotgun (WGS) entry which is preliminary data.</text>
</comment>
<name>A0A0E9ND37_SAICN</name>
<feature type="compositionally biased region" description="Polar residues" evidence="1">
    <location>
        <begin position="44"/>
        <end position="63"/>
    </location>
</feature>
<protein>
    <submittedName>
        <fullName evidence="2">Uncharacterized protein</fullName>
    </submittedName>
</protein>
<dbReference type="EMBL" id="BACD03000010">
    <property type="protein sequence ID" value="GAO47718.1"/>
    <property type="molecule type" value="Genomic_DNA"/>
</dbReference>
<proteinExistence type="predicted"/>
<keyword evidence="3" id="KW-1185">Reference proteome</keyword>
<dbReference type="Proteomes" id="UP000033140">
    <property type="component" value="Unassembled WGS sequence"/>
</dbReference>